<dbReference type="SUPFAM" id="SSF75553">
    <property type="entry name" value="Smc hinge domain"/>
    <property type="match status" value="1"/>
</dbReference>
<evidence type="ECO:0000259" key="8">
    <source>
        <dbReference type="SMART" id="SM00968"/>
    </source>
</evidence>
<dbReference type="InterPro" id="IPR036277">
    <property type="entry name" value="SMC_hinge_sf"/>
</dbReference>
<comment type="similarity">
    <text evidence="6">Belongs to the SMC family.</text>
</comment>
<dbReference type="InterPro" id="IPR024704">
    <property type="entry name" value="SMC"/>
</dbReference>
<dbReference type="GO" id="GO:0007062">
    <property type="term" value="P:sister chromatid cohesion"/>
    <property type="evidence" value="ECO:0007669"/>
    <property type="project" value="InterPro"/>
</dbReference>
<keyword evidence="10" id="KW-1185">Reference proteome</keyword>
<comment type="subcellular location">
    <subcellularLocation>
        <location evidence="6">Cytoplasm</location>
    </subcellularLocation>
</comment>
<evidence type="ECO:0000256" key="3">
    <source>
        <dbReference type="ARBA" id="ARBA00022840"/>
    </source>
</evidence>
<dbReference type="HAMAP" id="MF_01894">
    <property type="entry name" value="Smc_prok"/>
    <property type="match status" value="1"/>
</dbReference>
<dbReference type="GO" id="GO:0016887">
    <property type="term" value="F:ATP hydrolysis activity"/>
    <property type="evidence" value="ECO:0007669"/>
    <property type="project" value="InterPro"/>
</dbReference>
<gene>
    <name evidence="6 9" type="primary">smc</name>
    <name evidence="9" type="ORF">KSF_068190</name>
</gene>
<feature type="coiled-coil region" evidence="6">
    <location>
        <begin position="844"/>
        <end position="980"/>
    </location>
</feature>
<dbReference type="SUPFAM" id="SSF52540">
    <property type="entry name" value="P-loop containing nucleoside triphosphate hydrolases"/>
    <property type="match status" value="1"/>
</dbReference>
<proteinExistence type="inferred from homology"/>
<dbReference type="Pfam" id="PF06470">
    <property type="entry name" value="SMC_hinge"/>
    <property type="match status" value="1"/>
</dbReference>
<dbReference type="Proteomes" id="UP000597444">
    <property type="component" value="Unassembled WGS sequence"/>
</dbReference>
<sequence length="1258" mass="142269">MYLKRLEMLGFKSFAARTVLDFSSGITAVVGPNGAGKSNVADSMRWVLGEQSMRQLRGKKSDDIIFAGSQGRAALGMAEVSLTLDNSTGWVPSEYSEISVTRRSYRSGENEYLINKQKVRLRDVLLLLAQARIGHDSYTVVGQGLIDAALSLRAEERRGLFEDAAGIRPFQVQRADAENRLRQTEQNLERLRDIVNEIEPRLAPLAEQARRAVEFQQLNNELQEVLLSWYALQWRRLRMAKERTERAEQEQAQYVRKLEHALHTIEEKAGALRLARQQTQLHIAEARKSFGEANGRVQQLERELAVSEERIGGLDRQRSDIQQEERRMRERVIALQKQTIDLEEQCDQADEAVDDGSAKLATLETQVARAQKEYEMDEKRLRSAQNDLIQVQARLGSSQTETGRLQKQLGERNRTLAARRDTIVQAQQSLRTLETRLVEERQRLSEAREEEQETTQRRQAIARTIAEGQQEMERLKSGLAEAERRRRTVTDRLNMLKNWRQSLSGYSDGVRALLRSPAGKLSGLLGPVPQLGLVPAGMEIALEAALGPYMQAIVVHSFADAQRCLEYLQNAKQGKAMVVWVEREGEDETSQEVSLIQGQVEEAVLQRFLAQQQSPLRERVLGFAWRRIQCEQRYIPLFRRMLRGVVLAHDLEAAQILLSWAISLSASSDGDLPFTSIVTLKGEVLHVDGWLAGGGSKDSAHQGLLAYERELRELPQQLEEQKTQIDQINHAISAVQRTQEGRRVEQTALDKELQKIASRINELNRHAQNSQREQERLQTEIRLAASVEQQLAAEVAGLEQEVVAAQERVRTHEKSQREMAGLVEELQYEMEERATAYRRQQDELGRARTALAVKRQEAKALRQQLATQQAQAQDLKAQVEQQVTRGKEVEQRKQALLTAITQQRNELEQARLRAQTLASELQQIEQRLGEVDQQMNTIEQQRIKMQQSMTEQEAIYRRALLDSQKASDALETLLEQMREEMGIADPVELAQHSVSIDPTQESTADGNGNSNGLHTEAMGSLSEEEETLLRRLRRRVDNLRSRIKAMGGCDVNAPQEYEETRTRYEFLTTQINDMDQAALQLRTIIGQLDATMAQQFETTFQAVNARFREHFTTLFNGGNARLELIAAKASDDDSPVPSSMPSGIEVIVQPPGKKVQDLSLLSGGERALVSAALLFSLLEINPPPFCLLDEVDAALDESNVTRFCDILKRLALRTQFIVITHNRVTMTAAQVIYGVSMRESASRLLSLRLEEAVVAGDR</sequence>
<dbReference type="NCBIfam" id="TIGR02168">
    <property type="entry name" value="SMC_prok_B"/>
    <property type="match status" value="1"/>
</dbReference>
<comment type="domain">
    <text evidence="6">Contains large globular domains required for ATP hydrolysis at each terminus and a third globular domain forming a flexible hinge near the middle of the molecule. These domains are separated by coiled-coil structures.</text>
</comment>
<evidence type="ECO:0000256" key="2">
    <source>
        <dbReference type="ARBA" id="ARBA00022741"/>
    </source>
</evidence>
<dbReference type="Gene3D" id="3.30.70.1620">
    <property type="match status" value="1"/>
</dbReference>
<keyword evidence="2 6" id="KW-0547">Nucleotide-binding</keyword>
<evidence type="ECO:0000256" key="6">
    <source>
        <dbReference type="HAMAP-Rule" id="MF_01894"/>
    </source>
</evidence>
<protein>
    <recommendedName>
        <fullName evidence="6">Chromosome partition protein Smc</fullName>
    </recommendedName>
</protein>
<organism evidence="9 10">
    <name type="scientific">Reticulibacter mediterranei</name>
    <dbReference type="NCBI Taxonomy" id="2778369"/>
    <lineage>
        <taxon>Bacteria</taxon>
        <taxon>Bacillati</taxon>
        <taxon>Chloroflexota</taxon>
        <taxon>Ktedonobacteria</taxon>
        <taxon>Ktedonobacterales</taxon>
        <taxon>Reticulibacteraceae</taxon>
        <taxon>Reticulibacter</taxon>
    </lineage>
</organism>
<evidence type="ECO:0000313" key="9">
    <source>
        <dbReference type="EMBL" id="GHO96771.1"/>
    </source>
</evidence>
<name>A0A8J3IWV5_9CHLR</name>
<dbReference type="InterPro" id="IPR011890">
    <property type="entry name" value="SMC_prok"/>
</dbReference>
<dbReference type="Gene3D" id="3.40.50.300">
    <property type="entry name" value="P-loop containing nucleotide triphosphate hydrolases"/>
    <property type="match status" value="2"/>
</dbReference>
<dbReference type="InterPro" id="IPR003395">
    <property type="entry name" value="RecF/RecN/SMC_N"/>
</dbReference>
<dbReference type="GO" id="GO:0007059">
    <property type="term" value="P:chromosome segregation"/>
    <property type="evidence" value="ECO:0007669"/>
    <property type="project" value="UniProtKB-UniRule"/>
</dbReference>
<dbReference type="Gene3D" id="1.10.287.1490">
    <property type="match status" value="2"/>
</dbReference>
<dbReference type="PANTHER" id="PTHR43977">
    <property type="entry name" value="STRUCTURAL MAINTENANCE OF CHROMOSOMES PROTEIN 3"/>
    <property type="match status" value="1"/>
</dbReference>
<dbReference type="AlphaFoldDB" id="A0A8J3IWV5"/>
<feature type="coiled-coil region" evidence="6">
    <location>
        <begin position="704"/>
        <end position="815"/>
    </location>
</feature>
<keyword evidence="1 6" id="KW-0963">Cytoplasm</keyword>
<feature type="binding site" evidence="6">
    <location>
        <begin position="32"/>
        <end position="39"/>
    </location>
    <ligand>
        <name>ATP</name>
        <dbReference type="ChEBI" id="CHEBI:30616"/>
    </ligand>
</feature>
<dbReference type="SMART" id="SM00968">
    <property type="entry name" value="SMC_hinge"/>
    <property type="match status" value="1"/>
</dbReference>
<dbReference type="Pfam" id="PF02463">
    <property type="entry name" value="SMC_N"/>
    <property type="match status" value="1"/>
</dbReference>
<dbReference type="GO" id="GO:0005694">
    <property type="term" value="C:chromosome"/>
    <property type="evidence" value="ECO:0007669"/>
    <property type="project" value="InterPro"/>
</dbReference>
<feature type="region of interest" description="Disordered" evidence="7">
    <location>
        <begin position="998"/>
        <end position="1026"/>
    </location>
</feature>
<reference evidence="9" key="1">
    <citation type="submission" date="2020-10" db="EMBL/GenBank/DDBJ databases">
        <title>Taxonomic study of unclassified bacteria belonging to the class Ktedonobacteria.</title>
        <authorList>
            <person name="Yabe S."/>
            <person name="Wang C.M."/>
            <person name="Zheng Y."/>
            <person name="Sakai Y."/>
            <person name="Cavaletti L."/>
            <person name="Monciardini P."/>
            <person name="Donadio S."/>
        </authorList>
    </citation>
    <scope>NUCLEOTIDE SEQUENCE</scope>
    <source>
        <strain evidence="9">ID150040</strain>
    </source>
</reference>
<dbReference type="GO" id="GO:0005737">
    <property type="term" value="C:cytoplasm"/>
    <property type="evidence" value="ECO:0007669"/>
    <property type="project" value="UniProtKB-SubCell"/>
</dbReference>
<dbReference type="InterPro" id="IPR027417">
    <property type="entry name" value="P-loop_NTPase"/>
</dbReference>
<dbReference type="RefSeq" id="WP_220207370.1">
    <property type="nucleotide sequence ID" value="NZ_BNJK01000001.1"/>
</dbReference>
<keyword evidence="5 6" id="KW-0238">DNA-binding</keyword>
<dbReference type="GO" id="GO:0006260">
    <property type="term" value="P:DNA replication"/>
    <property type="evidence" value="ECO:0007669"/>
    <property type="project" value="UniProtKB-UniRule"/>
</dbReference>
<evidence type="ECO:0000256" key="1">
    <source>
        <dbReference type="ARBA" id="ARBA00022490"/>
    </source>
</evidence>
<evidence type="ECO:0000256" key="7">
    <source>
        <dbReference type="SAM" id="MobiDB-lite"/>
    </source>
</evidence>
<dbReference type="InterPro" id="IPR010935">
    <property type="entry name" value="SMC_hinge"/>
</dbReference>
<dbReference type="GO" id="GO:0003677">
    <property type="term" value="F:DNA binding"/>
    <property type="evidence" value="ECO:0007669"/>
    <property type="project" value="UniProtKB-UniRule"/>
</dbReference>
<evidence type="ECO:0000256" key="5">
    <source>
        <dbReference type="ARBA" id="ARBA00023125"/>
    </source>
</evidence>
<accession>A0A8J3IWV5</accession>
<dbReference type="EMBL" id="BNJK01000001">
    <property type="protein sequence ID" value="GHO96771.1"/>
    <property type="molecule type" value="Genomic_DNA"/>
</dbReference>
<keyword evidence="4 6" id="KW-0175">Coiled coil</keyword>
<dbReference type="GO" id="GO:0030261">
    <property type="term" value="P:chromosome condensation"/>
    <property type="evidence" value="ECO:0007669"/>
    <property type="project" value="InterPro"/>
</dbReference>
<comment type="caution">
    <text evidence="9">The sequence shown here is derived from an EMBL/GenBank/DDBJ whole genome shotgun (WGS) entry which is preliminary data.</text>
</comment>
<dbReference type="GO" id="GO:0005524">
    <property type="term" value="F:ATP binding"/>
    <property type="evidence" value="ECO:0007669"/>
    <property type="project" value="UniProtKB-UniRule"/>
</dbReference>
<feature type="domain" description="SMC hinge" evidence="8">
    <location>
        <begin position="522"/>
        <end position="658"/>
    </location>
</feature>
<comment type="function">
    <text evidence="6">Required for chromosome condensation and partitioning.</text>
</comment>
<feature type="coiled-coil region" evidence="6">
    <location>
        <begin position="174"/>
        <end position="257"/>
    </location>
</feature>
<dbReference type="PIRSF" id="PIRSF005719">
    <property type="entry name" value="SMC"/>
    <property type="match status" value="1"/>
</dbReference>
<feature type="compositionally biased region" description="Polar residues" evidence="7">
    <location>
        <begin position="998"/>
        <end position="1013"/>
    </location>
</feature>
<feature type="coiled-coil region" evidence="6">
    <location>
        <begin position="283"/>
        <end position="394"/>
    </location>
</feature>
<evidence type="ECO:0000313" key="10">
    <source>
        <dbReference type="Proteomes" id="UP000597444"/>
    </source>
</evidence>
<feature type="coiled-coil region" evidence="6">
    <location>
        <begin position="423"/>
        <end position="492"/>
    </location>
</feature>
<dbReference type="SUPFAM" id="SSF57997">
    <property type="entry name" value="Tropomyosin"/>
    <property type="match status" value="1"/>
</dbReference>
<comment type="subunit">
    <text evidence="6">Homodimer.</text>
</comment>
<keyword evidence="3 6" id="KW-0067">ATP-binding</keyword>
<dbReference type="Gene3D" id="1.20.1060.20">
    <property type="match status" value="1"/>
</dbReference>
<evidence type="ECO:0000256" key="4">
    <source>
        <dbReference type="ARBA" id="ARBA00023054"/>
    </source>
</evidence>